<reference evidence="1 2" key="1">
    <citation type="submission" date="2018-03" db="EMBL/GenBank/DDBJ databases">
        <title>Novel Streptomyces sp. from soil.</title>
        <authorList>
            <person name="Tan G.Y.A."/>
            <person name="Lee Z.Y."/>
        </authorList>
    </citation>
    <scope>NUCLEOTIDE SEQUENCE [LARGE SCALE GENOMIC DNA]</scope>
    <source>
        <strain evidence="1 2">ST5x</strain>
    </source>
</reference>
<protein>
    <submittedName>
        <fullName evidence="1">Uncharacterized protein</fullName>
    </submittedName>
</protein>
<dbReference type="Proteomes" id="UP000239322">
    <property type="component" value="Unassembled WGS sequence"/>
</dbReference>
<proteinExistence type="predicted"/>
<comment type="caution">
    <text evidence="1">The sequence shown here is derived from an EMBL/GenBank/DDBJ whole genome shotgun (WGS) entry which is preliminary data.</text>
</comment>
<sequence>MAVVADHSPQDQQLSLHHLQWIQVGQLGAPAGTPRVWRLALAKDPHVDGTGVFFLWDLDEGRTTGGFIADDTVAPTVADWRQVRLASSYASSRFEVRYGDPEAPAEAAVVAGVY</sequence>
<dbReference type="EMBL" id="PVLV01000124">
    <property type="protein sequence ID" value="PRH79295.1"/>
    <property type="molecule type" value="Genomic_DNA"/>
</dbReference>
<name>A0A2S9PY12_9ACTN</name>
<dbReference type="AlphaFoldDB" id="A0A2S9PY12"/>
<accession>A0A2S9PY12</accession>
<evidence type="ECO:0000313" key="1">
    <source>
        <dbReference type="EMBL" id="PRH79295.1"/>
    </source>
</evidence>
<evidence type="ECO:0000313" key="2">
    <source>
        <dbReference type="Proteomes" id="UP000239322"/>
    </source>
</evidence>
<organism evidence="1 2">
    <name type="scientific">Streptomyces solincola</name>
    <dbReference type="NCBI Taxonomy" id="2100817"/>
    <lineage>
        <taxon>Bacteria</taxon>
        <taxon>Bacillati</taxon>
        <taxon>Actinomycetota</taxon>
        <taxon>Actinomycetes</taxon>
        <taxon>Kitasatosporales</taxon>
        <taxon>Streptomycetaceae</taxon>
        <taxon>Streptomyces</taxon>
    </lineage>
</organism>
<keyword evidence="2" id="KW-1185">Reference proteome</keyword>
<gene>
    <name evidence="1" type="ORF">C6N75_10220</name>
</gene>